<dbReference type="Proteomes" id="UP000315783">
    <property type="component" value="Unassembled WGS sequence"/>
</dbReference>
<evidence type="ECO:0000313" key="2">
    <source>
        <dbReference type="EMBL" id="TQW00030.1"/>
    </source>
</evidence>
<proteinExistence type="predicted"/>
<evidence type="ECO:0000256" key="1">
    <source>
        <dbReference type="SAM" id="MobiDB-lite"/>
    </source>
</evidence>
<name>A0A545VEG1_9HYPO</name>
<evidence type="ECO:0000313" key="3">
    <source>
        <dbReference type="Proteomes" id="UP000315783"/>
    </source>
</evidence>
<organism evidence="2 3">
    <name type="scientific">Cordyceps javanica</name>
    <dbReference type="NCBI Taxonomy" id="43265"/>
    <lineage>
        <taxon>Eukaryota</taxon>
        <taxon>Fungi</taxon>
        <taxon>Dikarya</taxon>
        <taxon>Ascomycota</taxon>
        <taxon>Pezizomycotina</taxon>
        <taxon>Sordariomycetes</taxon>
        <taxon>Hypocreomycetidae</taxon>
        <taxon>Hypocreales</taxon>
        <taxon>Cordycipitaceae</taxon>
        <taxon>Cordyceps</taxon>
    </lineage>
</organism>
<sequence>MHRDATRVNKSPYGPPPLDELGSWAAGQLGNRGKSGRPCCFPRLPRGLAARRYPVYSIKRQVLRNKSNPLGQCCLPVFSSAFRSISSLFVKFPSLLVLPREKRVSGNETRKYRANSLGSGPVAVRRWYLAKEGALISLSA</sequence>
<dbReference type="AlphaFoldDB" id="A0A545VEG1"/>
<accession>A0A545VEG1</accession>
<comment type="caution">
    <text evidence="2">The sequence shown here is derived from an EMBL/GenBank/DDBJ whole genome shotgun (WGS) entry which is preliminary data.</text>
</comment>
<reference evidence="2 3" key="1">
    <citation type="journal article" date="2019" name="Appl. Microbiol. Biotechnol.">
        <title>Genome sequence of Isaria javanica and comparative genome analysis insights into family S53 peptidase evolution in fungal entomopathogens.</title>
        <authorList>
            <person name="Lin R."/>
            <person name="Zhang X."/>
            <person name="Xin B."/>
            <person name="Zou M."/>
            <person name="Gao Y."/>
            <person name="Qin F."/>
            <person name="Hu Q."/>
            <person name="Xie B."/>
            <person name="Cheng X."/>
        </authorList>
    </citation>
    <scope>NUCLEOTIDE SEQUENCE [LARGE SCALE GENOMIC DNA]</scope>
    <source>
        <strain evidence="2 3">IJ1G</strain>
    </source>
</reference>
<gene>
    <name evidence="2" type="ORF">IF1G_02244</name>
</gene>
<protein>
    <submittedName>
        <fullName evidence="2">Uncharacterized protein</fullName>
    </submittedName>
</protein>
<dbReference type="EMBL" id="SPUK01000002">
    <property type="protein sequence ID" value="TQW00030.1"/>
    <property type="molecule type" value="Genomic_DNA"/>
</dbReference>
<feature type="region of interest" description="Disordered" evidence="1">
    <location>
        <begin position="1"/>
        <end position="20"/>
    </location>
</feature>
<keyword evidence="3" id="KW-1185">Reference proteome</keyword>